<dbReference type="PANTHER" id="PTHR43804">
    <property type="entry name" value="LD18447P"/>
    <property type="match status" value="1"/>
</dbReference>
<accession>A0AA37WQR8</accession>
<proteinExistence type="inferred from homology"/>
<dbReference type="InterPro" id="IPR045853">
    <property type="entry name" value="Pep_chain_release_fac_I_sf"/>
</dbReference>
<evidence type="ECO:0000313" key="3">
    <source>
        <dbReference type="EMBL" id="GLS27712.1"/>
    </source>
</evidence>
<dbReference type="Pfam" id="PF00472">
    <property type="entry name" value="RF-1"/>
    <property type="match status" value="1"/>
</dbReference>
<gene>
    <name evidence="3" type="ORF">GCM10007877_34310</name>
</gene>
<keyword evidence="4" id="KW-1185">Reference proteome</keyword>
<dbReference type="InterPro" id="IPR000352">
    <property type="entry name" value="Pep_chain_release_fac_I"/>
</dbReference>
<evidence type="ECO:0000313" key="4">
    <source>
        <dbReference type="Proteomes" id="UP001156870"/>
    </source>
</evidence>
<name>A0AA37WQR8_9GAMM</name>
<dbReference type="PROSITE" id="PS00745">
    <property type="entry name" value="RF_PROK_I"/>
    <property type="match status" value="1"/>
</dbReference>
<comment type="caution">
    <text evidence="3">The sequence shown here is derived from an EMBL/GenBank/DDBJ whole genome shotgun (WGS) entry which is preliminary data.</text>
</comment>
<dbReference type="PANTHER" id="PTHR43804:SF9">
    <property type="entry name" value="PEPTIDE CHAIN RELEASE FACTOR HOMOLOG-RELATED"/>
    <property type="match status" value="1"/>
</dbReference>
<dbReference type="InterPro" id="IPR050057">
    <property type="entry name" value="Prokaryotic/Mito_RF"/>
</dbReference>
<reference evidence="3 4" key="1">
    <citation type="journal article" date="2014" name="Int. J. Syst. Evol. Microbiol.">
        <title>Complete genome sequence of Corynebacterium casei LMG S-19264T (=DSM 44701T), isolated from a smear-ripened cheese.</title>
        <authorList>
            <consortium name="US DOE Joint Genome Institute (JGI-PGF)"/>
            <person name="Walter F."/>
            <person name="Albersmeier A."/>
            <person name="Kalinowski J."/>
            <person name="Ruckert C."/>
        </authorList>
    </citation>
    <scope>NUCLEOTIDE SEQUENCE [LARGE SCALE GENOMIC DNA]</scope>
    <source>
        <strain evidence="3 4">NBRC 110095</strain>
    </source>
</reference>
<comment type="similarity">
    <text evidence="1">Belongs to the prokaryotic/mitochondrial release factor family.</text>
</comment>
<feature type="domain" description="Prokaryotic-type class I peptide chain release factors" evidence="2">
    <location>
        <begin position="140"/>
        <end position="156"/>
    </location>
</feature>
<dbReference type="SUPFAM" id="SSF75620">
    <property type="entry name" value="Release factor"/>
    <property type="match status" value="1"/>
</dbReference>
<protein>
    <submittedName>
        <fullName evidence="3">Peptide chain release factor H</fullName>
    </submittedName>
</protein>
<dbReference type="GO" id="GO:0003747">
    <property type="term" value="F:translation release factor activity"/>
    <property type="evidence" value="ECO:0007669"/>
    <property type="project" value="InterPro"/>
</dbReference>
<sequence>MKTDNRKNNHNTLLQVSAGQGPKECGWVVAQVIKAMEVSAKAHQLKLNIETTVAYDKHLRKQSLIEPDAYLSVIVQISGTNRKAFIKEWEGTIQWRGESHYRPKHKRQNWFVSVNEVTPLKDEHQLMEELEKEVQFSSTRASGPGGQHVNKTSSAVQLTHPRTGIQLKVDTERSQHRNKQLALKRLQTLLDSKNHQTQSQQTKDRWQQHFHVGRGNAVKIFVGSEFKAH</sequence>
<evidence type="ECO:0000259" key="2">
    <source>
        <dbReference type="PROSITE" id="PS00745"/>
    </source>
</evidence>
<dbReference type="InterPro" id="IPR017509">
    <property type="entry name" value="PrfH"/>
</dbReference>
<dbReference type="AlphaFoldDB" id="A0AA37WQR8"/>
<dbReference type="Proteomes" id="UP001156870">
    <property type="component" value="Unassembled WGS sequence"/>
</dbReference>
<dbReference type="EMBL" id="BSPD01000087">
    <property type="protein sequence ID" value="GLS27712.1"/>
    <property type="molecule type" value="Genomic_DNA"/>
</dbReference>
<dbReference type="RefSeq" id="WP_232593456.1">
    <property type="nucleotide sequence ID" value="NZ_BSPD01000087.1"/>
</dbReference>
<dbReference type="NCBIfam" id="TIGR03072">
    <property type="entry name" value="release_prfH"/>
    <property type="match status" value="1"/>
</dbReference>
<organism evidence="3 4">
    <name type="scientific">Marinibactrum halimedae</name>
    <dbReference type="NCBI Taxonomy" id="1444977"/>
    <lineage>
        <taxon>Bacteria</taxon>
        <taxon>Pseudomonadati</taxon>
        <taxon>Pseudomonadota</taxon>
        <taxon>Gammaproteobacteria</taxon>
        <taxon>Cellvibrionales</taxon>
        <taxon>Cellvibrionaceae</taxon>
        <taxon>Marinibactrum</taxon>
    </lineage>
</organism>
<evidence type="ECO:0000256" key="1">
    <source>
        <dbReference type="ARBA" id="ARBA00010835"/>
    </source>
</evidence>
<dbReference type="Gene3D" id="3.30.160.20">
    <property type="match status" value="1"/>
</dbReference>